<dbReference type="RefSeq" id="WP_035081455.1">
    <property type="nucleotide sequence ID" value="NZ_JQGC01000006.1"/>
</dbReference>
<dbReference type="SUPFAM" id="SSF51182">
    <property type="entry name" value="RmlC-like cupins"/>
    <property type="match status" value="1"/>
</dbReference>
<dbReference type="Pfam" id="PF00190">
    <property type="entry name" value="Cupin_1"/>
    <property type="match status" value="1"/>
</dbReference>
<gene>
    <name evidence="2" type="ORF">JP75_08440</name>
</gene>
<sequence length="186" mass="20503">MSIKTELHWSKPKGMLPNSRFPLLVHRNAVPGGGKDAVIGRLRANGWFNNWRYPGIYTYPHFHSTTHECLGCARGWMDVEFFGAGGVKLRVEAGDIVVLPAGVSHCMTGNSDDVQMVGGYPEGRDWDNVQEGNLTEETRRAVAKRIMSLPIPARDPATGEPMHEWIDTPSSVDADLNDFRDGLGDG</sequence>
<keyword evidence="3" id="KW-1185">Reference proteome</keyword>
<reference evidence="2 3" key="1">
    <citation type="submission" date="2014-08" db="EMBL/GenBank/DDBJ databases">
        <authorList>
            <person name="Hassan Y.I."/>
            <person name="Lepp D."/>
            <person name="Zhou T."/>
        </authorList>
    </citation>
    <scope>NUCLEOTIDE SEQUENCE [LARGE SCALE GENOMIC DNA]</scope>
    <source>
        <strain evidence="2 3">IFO13584</strain>
    </source>
</reference>
<proteinExistence type="predicted"/>
<name>A0A087M3U4_9HYPH</name>
<dbReference type="InterPro" id="IPR006045">
    <property type="entry name" value="Cupin_1"/>
</dbReference>
<accession>A0A087M3U4</accession>
<evidence type="ECO:0000313" key="3">
    <source>
        <dbReference type="Proteomes" id="UP000028981"/>
    </source>
</evidence>
<dbReference type="InterPro" id="IPR014500">
    <property type="entry name" value="UCP019307_cupin"/>
</dbReference>
<evidence type="ECO:0000313" key="2">
    <source>
        <dbReference type="EMBL" id="KFL31547.1"/>
    </source>
</evidence>
<dbReference type="PANTHER" id="PTHR36448:SF2">
    <property type="entry name" value="CUPIN TYPE-1 DOMAIN-CONTAINING PROTEIN"/>
    <property type="match status" value="1"/>
</dbReference>
<dbReference type="Gene3D" id="2.60.120.10">
    <property type="entry name" value="Jelly Rolls"/>
    <property type="match status" value="1"/>
</dbReference>
<evidence type="ECO:0000259" key="1">
    <source>
        <dbReference type="Pfam" id="PF00190"/>
    </source>
</evidence>
<dbReference type="PIRSF" id="PIRSF019307">
    <property type="entry name" value="UCP019307"/>
    <property type="match status" value="1"/>
</dbReference>
<dbReference type="OrthoDB" id="9791759at2"/>
<dbReference type="PANTHER" id="PTHR36448">
    <property type="entry name" value="BLR7373 PROTEIN"/>
    <property type="match status" value="1"/>
</dbReference>
<protein>
    <recommendedName>
        <fullName evidence="1">Cupin type-1 domain-containing protein</fullName>
    </recommendedName>
</protein>
<dbReference type="InterPro" id="IPR011051">
    <property type="entry name" value="RmlC_Cupin_sf"/>
</dbReference>
<organism evidence="2 3">
    <name type="scientific">Devosia riboflavina</name>
    <dbReference type="NCBI Taxonomy" id="46914"/>
    <lineage>
        <taxon>Bacteria</taxon>
        <taxon>Pseudomonadati</taxon>
        <taxon>Pseudomonadota</taxon>
        <taxon>Alphaproteobacteria</taxon>
        <taxon>Hyphomicrobiales</taxon>
        <taxon>Devosiaceae</taxon>
        <taxon>Devosia</taxon>
    </lineage>
</organism>
<dbReference type="STRING" id="46914.JP75_08440"/>
<dbReference type="CDD" id="cd02219">
    <property type="entry name" value="cupin_YjlB-like"/>
    <property type="match status" value="1"/>
</dbReference>
<dbReference type="InterPro" id="IPR014710">
    <property type="entry name" value="RmlC-like_jellyroll"/>
</dbReference>
<comment type="caution">
    <text evidence="2">The sequence shown here is derived from an EMBL/GenBank/DDBJ whole genome shotgun (WGS) entry which is preliminary data.</text>
</comment>
<dbReference type="EMBL" id="JQGC01000006">
    <property type="protein sequence ID" value="KFL31547.1"/>
    <property type="molecule type" value="Genomic_DNA"/>
</dbReference>
<feature type="domain" description="Cupin type-1" evidence="1">
    <location>
        <begin position="54"/>
        <end position="115"/>
    </location>
</feature>
<dbReference type="AlphaFoldDB" id="A0A087M3U4"/>
<dbReference type="Proteomes" id="UP000028981">
    <property type="component" value="Unassembled WGS sequence"/>
</dbReference>
<dbReference type="InterPro" id="IPR047121">
    <property type="entry name" value="YjiB-like"/>
</dbReference>